<dbReference type="Proteomes" id="UP000316238">
    <property type="component" value="Unassembled WGS sequence"/>
</dbReference>
<gene>
    <name evidence="1" type="primary">napD</name>
    <name evidence="2" type="ORF">CDV28_10618</name>
</gene>
<dbReference type="GO" id="GO:0051224">
    <property type="term" value="P:negative regulation of protein transport"/>
    <property type="evidence" value="ECO:0007669"/>
    <property type="project" value="UniProtKB-UniRule"/>
</dbReference>
<evidence type="ECO:0000313" key="3">
    <source>
        <dbReference type="Proteomes" id="UP000316238"/>
    </source>
</evidence>
<keyword evidence="1" id="KW-0143">Chaperone</keyword>
<evidence type="ECO:0000313" key="2">
    <source>
        <dbReference type="EMBL" id="TAA75463.1"/>
    </source>
</evidence>
<name>A0A521G3B3_9BACT</name>
<dbReference type="InterPro" id="IPR005623">
    <property type="entry name" value="Chaperone_NapD_NO3_reduct"/>
</dbReference>
<evidence type="ECO:0000256" key="1">
    <source>
        <dbReference type="HAMAP-Rule" id="MF_02200"/>
    </source>
</evidence>
<accession>A0A521G3B3</accession>
<organism evidence="2 3">
    <name type="scientific">Candidatus Electronema aureum</name>
    <dbReference type="NCBI Taxonomy" id="2005002"/>
    <lineage>
        <taxon>Bacteria</taxon>
        <taxon>Pseudomonadati</taxon>
        <taxon>Thermodesulfobacteriota</taxon>
        <taxon>Desulfobulbia</taxon>
        <taxon>Desulfobulbales</taxon>
        <taxon>Desulfobulbaceae</taxon>
        <taxon>Candidatus Electronema</taxon>
    </lineage>
</organism>
<comment type="subunit">
    <text evidence="1">Interacts with the cytoplasmic NapA precursor.</text>
</comment>
<sequence>MVNEMNLSGIVVHIHPACPVALRGLLADLSGVEIHTVREDGKMVISVEDALETAPAEMLQRVQSLPDVLSADMIYSYLGSMQNSVPYFHQGNEWPDRYQEGARA</sequence>
<dbReference type="EMBL" id="NQJD01000006">
    <property type="protein sequence ID" value="TAA75463.1"/>
    <property type="molecule type" value="Genomic_DNA"/>
</dbReference>
<keyword evidence="3" id="KW-1185">Reference proteome</keyword>
<protein>
    <recommendedName>
        <fullName evidence="1">Chaperone NapD</fullName>
    </recommendedName>
    <alternativeName>
        <fullName evidence="1">NapA signal peptide-binding chaperone NapD</fullName>
    </alternativeName>
</protein>
<keyword evidence="1" id="KW-0963">Cytoplasm</keyword>
<proteinExistence type="inferred from homology"/>
<reference evidence="2" key="1">
    <citation type="submission" date="2017-07" db="EMBL/GenBank/DDBJ databases">
        <title>The cable genome - Insights into the physiology and evolution of filamentous bacteria capable of sulfide oxidation via long distance electron transfer.</title>
        <authorList>
            <person name="Thorup C."/>
            <person name="Bjerg J.T."/>
            <person name="Schreiber L."/>
            <person name="Nielsen L.P."/>
            <person name="Kjeldsen K.U."/>
            <person name="Boesen T."/>
            <person name="Boggild A."/>
            <person name="Meysman F."/>
            <person name="Geelhoed J."/>
            <person name="Schramm A."/>
        </authorList>
    </citation>
    <scope>NUCLEOTIDE SEQUENCE [LARGE SCALE GENOMIC DNA]</scope>
    <source>
        <strain evidence="2">GS</strain>
    </source>
</reference>
<comment type="function">
    <text evidence="1">Chaperone for NapA, the catalytic subunit of the periplasmic nitrate reductase. It binds directly and specifically to the twin-arginine signal peptide of NapA, preventing premature interaction with the Tat translocase and premature export.</text>
</comment>
<comment type="similarity">
    <text evidence="1">Belongs to the NapD family.</text>
</comment>
<dbReference type="HAMAP" id="MF_02200">
    <property type="entry name" value="NapD"/>
    <property type="match status" value="1"/>
</dbReference>
<comment type="subcellular location">
    <subcellularLocation>
        <location evidence="1">Cytoplasm</location>
    </subcellularLocation>
</comment>
<dbReference type="Pfam" id="PF03927">
    <property type="entry name" value="NapD"/>
    <property type="match status" value="1"/>
</dbReference>
<comment type="caution">
    <text evidence="2">The sequence shown here is derived from an EMBL/GenBank/DDBJ whole genome shotgun (WGS) entry which is preliminary data.</text>
</comment>
<dbReference type="GO" id="GO:0005048">
    <property type="term" value="F:signal sequence binding"/>
    <property type="evidence" value="ECO:0007669"/>
    <property type="project" value="UniProtKB-UniRule"/>
</dbReference>
<dbReference type="Gene3D" id="3.30.70.920">
    <property type="match status" value="1"/>
</dbReference>
<dbReference type="GO" id="GO:0005737">
    <property type="term" value="C:cytoplasm"/>
    <property type="evidence" value="ECO:0007669"/>
    <property type="project" value="UniProtKB-SubCell"/>
</dbReference>
<dbReference type="AlphaFoldDB" id="A0A521G3B3"/>